<proteinExistence type="predicted"/>
<dbReference type="Proteomes" id="UP000260983">
    <property type="component" value="Unassembled WGS sequence"/>
</dbReference>
<evidence type="ECO:0000313" key="2">
    <source>
        <dbReference type="Proteomes" id="UP000260983"/>
    </source>
</evidence>
<dbReference type="Pfam" id="PF14907">
    <property type="entry name" value="NTP_transf_5"/>
    <property type="match status" value="1"/>
</dbReference>
<evidence type="ECO:0008006" key="3">
    <source>
        <dbReference type="Google" id="ProtNLM"/>
    </source>
</evidence>
<gene>
    <name evidence="1" type="ORF">DXB65_19585</name>
</gene>
<dbReference type="EMBL" id="QSUL01000016">
    <property type="protein sequence ID" value="RGN31764.1"/>
    <property type="molecule type" value="Genomic_DNA"/>
</dbReference>
<evidence type="ECO:0000313" key="1">
    <source>
        <dbReference type="EMBL" id="RGN31764.1"/>
    </source>
</evidence>
<organism evidence="1 2">
    <name type="scientific">Bacteroides oleiciplenus</name>
    <dbReference type="NCBI Taxonomy" id="626931"/>
    <lineage>
        <taxon>Bacteria</taxon>
        <taxon>Pseudomonadati</taxon>
        <taxon>Bacteroidota</taxon>
        <taxon>Bacteroidia</taxon>
        <taxon>Bacteroidales</taxon>
        <taxon>Bacteroidaceae</taxon>
        <taxon>Bacteroides</taxon>
    </lineage>
</organism>
<protein>
    <recommendedName>
        <fullName evidence="3">Nucleotidyltransferase family protein</fullName>
    </recommendedName>
</protein>
<comment type="caution">
    <text evidence="1">The sequence shown here is derived from an EMBL/GenBank/DDBJ whole genome shotgun (WGS) entry which is preliminary data.</text>
</comment>
<name>A0A3E5B2P9_9BACE</name>
<reference evidence="1 2" key="1">
    <citation type="submission" date="2018-08" db="EMBL/GenBank/DDBJ databases">
        <title>A genome reference for cultivated species of the human gut microbiota.</title>
        <authorList>
            <person name="Zou Y."/>
            <person name="Xue W."/>
            <person name="Luo G."/>
        </authorList>
    </citation>
    <scope>NUCLEOTIDE SEQUENCE [LARGE SCALE GENOMIC DNA]</scope>
    <source>
        <strain evidence="1 2">OM05-15BH</strain>
    </source>
</reference>
<sequence length="393" mass="45239">MPLVCIIFAPEKKTVNPADNMTLIQKQFFALVQSGLWGTTADVTLFDIQTDWQQLYQSAKVQALLGIAFDGMQTLPQELRPKRDLYLKWCNTVLQVEENNHILNQEIAKVFTLYRANQIEPVLLKGQGVALNYRNPLHRQCGDIDLYIGPKNYEKANKLLRQESTSEHEENHKHTCIHWHGVDIENHRVLSRLSSPSSDRSFQQEIARWHGTSACRNLEIEGYPVTLPPLSFDAAYVLMHSALHFLNEGIGLRQVCDWANILHARREEIDLKETAKLLQEWGLSKAAKIFGVVAVNYLGLPIEELPIPYTEKDIKTGEWLLNDIWQGGNFGKFDQKRKQRPKGYWRGKWYTFTRAGQRCREFGALAPAEARWSPLMLAVHSAQVQWNKLLNRI</sequence>
<dbReference type="InterPro" id="IPR039498">
    <property type="entry name" value="NTP_transf_5"/>
</dbReference>
<dbReference type="AlphaFoldDB" id="A0A3E5B2P9"/>
<accession>A0A3E5B2P9</accession>